<dbReference type="AlphaFoldDB" id="A0A1H6G5A3"/>
<keyword evidence="1" id="KW-1133">Transmembrane helix</keyword>
<evidence type="ECO:0000313" key="3">
    <source>
        <dbReference type="Proteomes" id="UP000199112"/>
    </source>
</evidence>
<name>A0A1H6G5A3_9EURY</name>
<keyword evidence="1" id="KW-0472">Membrane</keyword>
<proteinExistence type="predicted"/>
<sequence length="60" mass="6814">MFVIWPRDSIVWFTPIGEFALETAGKAHLEIYSRAAIAVELTQLFISKILMCVALVFTRV</sequence>
<feature type="transmembrane region" description="Helical" evidence="1">
    <location>
        <begin position="35"/>
        <end position="57"/>
    </location>
</feature>
<dbReference type="Proteomes" id="UP000199112">
    <property type="component" value="Unassembled WGS sequence"/>
</dbReference>
<keyword evidence="3" id="KW-1185">Reference proteome</keyword>
<accession>A0A1H6G5A3</accession>
<protein>
    <submittedName>
        <fullName evidence="2">Uncharacterized protein</fullName>
    </submittedName>
</protein>
<gene>
    <name evidence="2" type="ORF">SAMN04487967_3223</name>
</gene>
<keyword evidence="1" id="KW-0812">Transmembrane</keyword>
<reference evidence="3" key="1">
    <citation type="submission" date="2016-10" db="EMBL/GenBank/DDBJ databases">
        <authorList>
            <person name="Varghese N."/>
            <person name="Submissions S."/>
        </authorList>
    </citation>
    <scope>NUCLEOTIDE SEQUENCE [LARGE SCALE GENOMIC DNA]</scope>
    <source>
        <strain evidence="3">CGMCC 1.8981</strain>
    </source>
</reference>
<evidence type="ECO:0000313" key="2">
    <source>
        <dbReference type="EMBL" id="SEH17513.1"/>
    </source>
</evidence>
<evidence type="ECO:0000256" key="1">
    <source>
        <dbReference type="SAM" id="Phobius"/>
    </source>
</evidence>
<organism evidence="2 3">
    <name type="scientific">Natronorubrum sediminis</name>
    <dbReference type="NCBI Taxonomy" id="640943"/>
    <lineage>
        <taxon>Archaea</taxon>
        <taxon>Methanobacteriati</taxon>
        <taxon>Methanobacteriota</taxon>
        <taxon>Stenosarchaea group</taxon>
        <taxon>Halobacteria</taxon>
        <taxon>Halobacteriales</taxon>
        <taxon>Natrialbaceae</taxon>
        <taxon>Natronorubrum</taxon>
    </lineage>
</organism>
<dbReference type="EMBL" id="FNWL01000004">
    <property type="protein sequence ID" value="SEH17513.1"/>
    <property type="molecule type" value="Genomic_DNA"/>
</dbReference>